<protein>
    <recommendedName>
        <fullName evidence="3">DUF4012 domain-containing protein</fullName>
    </recommendedName>
</protein>
<dbReference type="Proteomes" id="UP000176329">
    <property type="component" value="Unassembled WGS sequence"/>
</dbReference>
<dbReference type="EMBL" id="MFPV01000057">
    <property type="protein sequence ID" value="OGH60529.1"/>
    <property type="molecule type" value="Genomic_DNA"/>
</dbReference>
<dbReference type="Pfam" id="PF13196">
    <property type="entry name" value="DUF4012"/>
    <property type="match status" value="1"/>
</dbReference>
<evidence type="ECO:0000313" key="2">
    <source>
        <dbReference type="Proteomes" id="UP000176329"/>
    </source>
</evidence>
<gene>
    <name evidence="1" type="ORF">A2848_02795</name>
</gene>
<dbReference type="InterPro" id="IPR025101">
    <property type="entry name" value="DUF4012"/>
</dbReference>
<comment type="caution">
    <text evidence="1">The sequence shown here is derived from an EMBL/GenBank/DDBJ whole genome shotgun (WGS) entry which is preliminary data.</text>
</comment>
<sequence>MITIVLIGFFALVGIARSRYQTAVTKSTTESSSFAAATAGVIPTLLGFDSPRTILLLFLNNTEIRPGGGFIGSYGVVTLDRGVVTSLFTDGTENLDRGTPATYVIEPPQPIKNYLISRWFFRDANWSPDFAESSKKALEFYAAEGGQDAAKITTVIGVTPDVVETLLTYTGPITARGKTFTAENITDLLEHTVEIDFLQKGIKKEERKDVIGDIADEIVRRTTHLSPTKWPKILRDFDRLIAERHLIVFDRDPKIAAQLDEIGWSGRMHAGTPDKFMFVDANLAALKTDRVMRRSVTHEIFRDAATNEWRARVSLTYKNTGSFDWRTTRYNTYTRFYFPAGTRFIYGDGSQKSFKNPEPAPWDVGEELGHTSIGSFFVIEPGTSETVTVTVALAPHVVAAIEQGKYGLYVQKQLGTHGFELTTQHNFGTSKVQNWTGMITQDRQF</sequence>
<organism evidence="1 2">
    <name type="scientific">Candidatus Magasanikbacteria bacterium RIFCSPHIGHO2_01_FULL_50_8</name>
    <dbReference type="NCBI Taxonomy" id="1798674"/>
    <lineage>
        <taxon>Bacteria</taxon>
        <taxon>Candidatus Magasanikiibacteriota</taxon>
    </lineage>
</organism>
<name>A0A1F6LME7_9BACT</name>
<proteinExistence type="predicted"/>
<accession>A0A1F6LME7</accession>
<dbReference type="AlphaFoldDB" id="A0A1F6LME7"/>
<reference evidence="1 2" key="1">
    <citation type="journal article" date="2016" name="Nat. Commun.">
        <title>Thousands of microbial genomes shed light on interconnected biogeochemical processes in an aquifer system.</title>
        <authorList>
            <person name="Anantharaman K."/>
            <person name="Brown C.T."/>
            <person name="Hug L.A."/>
            <person name="Sharon I."/>
            <person name="Castelle C.J."/>
            <person name="Probst A.J."/>
            <person name="Thomas B.C."/>
            <person name="Singh A."/>
            <person name="Wilkins M.J."/>
            <person name="Karaoz U."/>
            <person name="Brodie E.L."/>
            <person name="Williams K.H."/>
            <person name="Hubbard S.S."/>
            <person name="Banfield J.F."/>
        </authorList>
    </citation>
    <scope>NUCLEOTIDE SEQUENCE [LARGE SCALE GENOMIC DNA]</scope>
</reference>
<evidence type="ECO:0000313" key="1">
    <source>
        <dbReference type="EMBL" id="OGH60529.1"/>
    </source>
</evidence>
<evidence type="ECO:0008006" key="3">
    <source>
        <dbReference type="Google" id="ProtNLM"/>
    </source>
</evidence>